<sequence length="128" mass="15350">MNCDLNQVRPLHGDCQFINDKLNCVFSIHGRNYLFIEDELIVLHSDHSIQYFCGERKQKSWIKIFDKENLIFDLEYINPIQEPYIDFVSGYEDWEIVNWAYHLAKYINQIRDNPQAILFFNTDQGKEV</sequence>
<name>A0A554VH45_9FLAO</name>
<dbReference type="RefSeq" id="WP_167571877.1">
    <property type="nucleotide sequence ID" value="NZ_CANLFO010000009.1"/>
</dbReference>
<keyword evidence="2" id="KW-1185">Reference proteome</keyword>
<protein>
    <submittedName>
        <fullName evidence="1">Uncharacterized protein</fullName>
    </submittedName>
</protein>
<proteinExistence type="predicted"/>
<evidence type="ECO:0000313" key="2">
    <source>
        <dbReference type="Proteomes" id="UP000318833"/>
    </source>
</evidence>
<dbReference type="AlphaFoldDB" id="A0A554VH45"/>
<accession>A0A554VH45</accession>
<evidence type="ECO:0000313" key="1">
    <source>
        <dbReference type="EMBL" id="TSE06762.1"/>
    </source>
</evidence>
<gene>
    <name evidence="1" type="ORF">FOF46_18270</name>
</gene>
<dbReference type="Proteomes" id="UP000318833">
    <property type="component" value="Unassembled WGS sequence"/>
</dbReference>
<reference evidence="1 2" key="1">
    <citation type="submission" date="2019-07" db="EMBL/GenBank/DDBJ databases">
        <title>The draft genome sequence of Aquimarina algiphila M91.</title>
        <authorList>
            <person name="Meng X."/>
        </authorList>
    </citation>
    <scope>NUCLEOTIDE SEQUENCE [LARGE SCALE GENOMIC DNA]</scope>
    <source>
        <strain evidence="1 2">M91</strain>
    </source>
</reference>
<comment type="caution">
    <text evidence="1">The sequence shown here is derived from an EMBL/GenBank/DDBJ whole genome shotgun (WGS) entry which is preliminary data.</text>
</comment>
<dbReference type="EMBL" id="VLNR01000041">
    <property type="protein sequence ID" value="TSE06762.1"/>
    <property type="molecule type" value="Genomic_DNA"/>
</dbReference>
<organism evidence="1 2">
    <name type="scientific">Aquimarina algiphila</name>
    <dbReference type="NCBI Taxonomy" id="2047982"/>
    <lineage>
        <taxon>Bacteria</taxon>
        <taxon>Pseudomonadati</taxon>
        <taxon>Bacteroidota</taxon>
        <taxon>Flavobacteriia</taxon>
        <taxon>Flavobacteriales</taxon>
        <taxon>Flavobacteriaceae</taxon>
        <taxon>Aquimarina</taxon>
    </lineage>
</organism>